<keyword evidence="2" id="KW-1185">Reference proteome</keyword>
<gene>
    <name evidence="1" type="ORF">ACM44_12425</name>
</gene>
<name>A0A0J7IX30_9FLAO</name>
<protein>
    <submittedName>
        <fullName evidence="1">Uncharacterized protein</fullName>
    </submittedName>
</protein>
<feature type="non-terminal residue" evidence="1">
    <location>
        <position position="1"/>
    </location>
</feature>
<sequence length="79" mass="9259">HYFKIAKSYPLKHIDEANTSSANLFAIFAFSNMQINIKIFALNYYKEIIRALVAKIFCTITKSARIRNRKDFYLSDSLF</sequence>
<reference evidence="1 2" key="1">
    <citation type="journal article" date="2004" name="Int. J. Syst. Evol. Microbiol.">
        <title>Kaistella koreensis gen. nov., sp. nov., a novel member of the Chryseobacterium-Bergeyella-Riemerella branch.</title>
        <authorList>
            <person name="Kim M.K."/>
            <person name="Im W.T."/>
            <person name="Shin Y.K."/>
            <person name="Lim J.H."/>
            <person name="Kim S.H."/>
            <person name="Lee B.C."/>
            <person name="Park M.Y."/>
            <person name="Lee K.Y."/>
            <person name="Lee S.T."/>
        </authorList>
    </citation>
    <scope>NUCLEOTIDE SEQUENCE [LARGE SCALE GENOMIC DNA]</scope>
    <source>
        <strain evidence="1 2">CCUG 49689</strain>
    </source>
</reference>
<accession>A0A0J7IX30</accession>
<evidence type="ECO:0000313" key="1">
    <source>
        <dbReference type="EMBL" id="KMQ70369.1"/>
    </source>
</evidence>
<dbReference type="Proteomes" id="UP000035900">
    <property type="component" value="Unassembled WGS sequence"/>
</dbReference>
<proteinExistence type="predicted"/>
<organism evidence="1 2">
    <name type="scientific">Chryseobacterium koreense CCUG 49689</name>
    <dbReference type="NCBI Taxonomy" id="1304281"/>
    <lineage>
        <taxon>Bacteria</taxon>
        <taxon>Pseudomonadati</taxon>
        <taxon>Bacteroidota</taxon>
        <taxon>Flavobacteriia</taxon>
        <taxon>Flavobacteriales</taxon>
        <taxon>Weeksellaceae</taxon>
        <taxon>Chryseobacterium group</taxon>
        <taxon>Chryseobacterium</taxon>
    </lineage>
</organism>
<dbReference type="EMBL" id="LFNG01000020">
    <property type="protein sequence ID" value="KMQ70369.1"/>
    <property type="molecule type" value="Genomic_DNA"/>
</dbReference>
<comment type="caution">
    <text evidence="1">The sequence shown here is derived from an EMBL/GenBank/DDBJ whole genome shotgun (WGS) entry which is preliminary data.</text>
</comment>
<dbReference type="RefSeq" id="WP_048500376.1">
    <property type="nucleotide sequence ID" value="NZ_LFNG01000020.1"/>
</dbReference>
<dbReference type="PATRIC" id="fig|1304281.5.peg.2680"/>
<dbReference type="AlphaFoldDB" id="A0A0J7IX30"/>
<evidence type="ECO:0000313" key="2">
    <source>
        <dbReference type="Proteomes" id="UP000035900"/>
    </source>
</evidence>